<reference evidence="2" key="1">
    <citation type="submission" date="2022-04" db="EMBL/GenBank/DDBJ databases">
        <title>A functionally conserved STORR gene fusion in Papaver species that diverged 16.8 million years ago.</title>
        <authorList>
            <person name="Catania T."/>
        </authorList>
    </citation>
    <scope>NUCLEOTIDE SEQUENCE</scope>
    <source>
        <strain evidence="2">S-188037</strain>
    </source>
</reference>
<proteinExistence type="predicted"/>
<dbReference type="EMBL" id="JAJJMB010014022">
    <property type="protein sequence ID" value="KAI3863937.1"/>
    <property type="molecule type" value="Genomic_DNA"/>
</dbReference>
<accession>A0AAD4S588</accession>
<keyword evidence="3" id="KW-1185">Reference proteome</keyword>
<comment type="caution">
    <text evidence="2">The sequence shown here is derived from an EMBL/GenBank/DDBJ whole genome shotgun (WGS) entry which is preliminary data.</text>
</comment>
<dbReference type="Proteomes" id="UP001202328">
    <property type="component" value="Unassembled WGS sequence"/>
</dbReference>
<name>A0AAD4S588_9MAGN</name>
<feature type="compositionally biased region" description="Basic residues" evidence="1">
    <location>
        <begin position="181"/>
        <end position="198"/>
    </location>
</feature>
<evidence type="ECO:0000313" key="3">
    <source>
        <dbReference type="Proteomes" id="UP001202328"/>
    </source>
</evidence>
<sequence length="214" mass="24510">MLDKIQIYGDNKKQYYMKFRLKYMLKAFKNKFTKSKEKYKNHKKLMEDNTGLGCDPVLCTVDASNEWWDEQVKLAMIYSDTVPTGNLRQTQDGDFSSTDGEDEIDMPDNEVHVPSYMPPLDGNTQVSSNGGVTADGMQENIGNQFLRRPHTPSGIRRRAHVSNDSGCVVGEMEENMDNQFHHRSRTPIGSGKRRRKTTRQNQKCLLLQNVVSLK</sequence>
<gene>
    <name evidence="2" type="ORF">MKW98_031529</name>
</gene>
<feature type="region of interest" description="Disordered" evidence="1">
    <location>
        <begin position="179"/>
        <end position="201"/>
    </location>
</feature>
<protein>
    <submittedName>
        <fullName evidence="2">Uncharacterized protein</fullName>
    </submittedName>
</protein>
<evidence type="ECO:0000256" key="1">
    <source>
        <dbReference type="SAM" id="MobiDB-lite"/>
    </source>
</evidence>
<dbReference type="AlphaFoldDB" id="A0AAD4S588"/>
<organism evidence="2 3">
    <name type="scientific">Papaver atlanticum</name>
    <dbReference type="NCBI Taxonomy" id="357466"/>
    <lineage>
        <taxon>Eukaryota</taxon>
        <taxon>Viridiplantae</taxon>
        <taxon>Streptophyta</taxon>
        <taxon>Embryophyta</taxon>
        <taxon>Tracheophyta</taxon>
        <taxon>Spermatophyta</taxon>
        <taxon>Magnoliopsida</taxon>
        <taxon>Ranunculales</taxon>
        <taxon>Papaveraceae</taxon>
        <taxon>Papaveroideae</taxon>
        <taxon>Papaver</taxon>
    </lineage>
</organism>
<evidence type="ECO:0000313" key="2">
    <source>
        <dbReference type="EMBL" id="KAI3863937.1"/>
    </source>
</evidence>